<dbReference type="PANTHER" id="PTHR43194">
    <property type="entry name" value="HYDROLASE ALPHA/BETA FOLD FAMILY"/>
    <property type="match status" value="1"/>
</dbReference>
<dbReference type="InterPro" id="IPR000073">
    <property type="entry name" value="AB_hydrolase_1"/>
</dbReference>
<reference evidence="2 3" key="1">
    <citation type="journal article" date="2019" name="Int. J. Syst. Evol. Microbiol.">
        <title>The Global Catalogue of Microorganisms (GCM) 10K type strain sequencing project: providing services to taxonomists for standard genome sequencing and annotation.</title>
        <authorList>
            <consortium name="The Broad Institute Genomics Platform"/>
            <consortium name="The Broad Institute Genome Sequencing Center for Infectious Disease"/>
            <person name="Wu L."/>
            <person name="Ma J."/>
        </authorList>
    </citation>
    <scope>NUCLEOTIDE SEQUENCE [LARGE SCALE GENOMIC DNA]</scope>
    <source>
        <strain evidence="2 3">PSR21</strain>
    </source>
</reference>
<evidence type="ECO:0000259" key="1">
    <source>
        <dbReference type="Pfam" id="PF00561"/>
    </source>
</evidence>
<dbReference type="EMBL" id="JBHTBF010000001">
    <property type="protein sequence ID" value="MFC7315807.1"/>
    <property type="molecule type" value="Genomic_DNA"/>
</dbReference>
<dbReference type="PANTHER" id="PTHR43194:SF2">
    <property type="entry name" value="PEROXISOMAL MEMBRANE PROTEIN LPX1"/>
    <property type="match status" value="1"/>
</dbReference>
<dbReference type="GO" id="GO:0016787">
    <property type="term" value="F:hydrolase activity"/>
    <property type="evidence" value="ECO:0007669"/>
    <property type="project" value="UniProtKB-KW"/>
</dbReference>
<dbReference type="PRINTS" id="PR00111">
    <property type="entry name" value="ABHYDROLASE"/>
</dbReference>
<dbReference type="Proteomes" id="UP001596547">
    <property type="component" value="Unassembled WGS sequence"/>
</dbReference>
<dbReference type="InterPro" id="IPR050228">
    <property type="entry name" value="Carboxylesterase_BioH"/>
</dbReference>
<dbReference type="AlphaFoldDB" id="A0ABD6A6Q3"/>
<sequence>MDAEPRFVEVPSGETIAYRAREGGEVPVVLLHGNMTSSVHMDVLFERMDARYALYAIDLRGFGESSYGTPVDSLADFAGDVAAVVDAIGLDTFHLLGWSTGGGVAMEYAAAHPDRVERIVLVAPVSTRGYPIYRKDEDGRPTDEPLTTREEIAADPVQVAPVQRAYDEADRDALKAIWEALIYTHETPDDERYERYVDDMLTQRNLADVDYALAHFNVSDRENDYGEGSGRAADVTQPTLVLRGDRDLVISAEMAAETVEDLPNARLVELEDCGHSPFVDAPERVVAEIEAFLSSP</sequence>
<name>A0ABD6A6Q3_9EURY</name>
<dbReference type="InterPro" id="IPR029058">
    <property type="entry name" value="AB_hydrolase_fold"/>
</dbReference>
<dbReference type="Pfam" id="PF00561">
    <property type="entry name" value="Abhydrolase_1"/>
    <property type="match status" value="1"/>
</dbReference>
<evidence type="ECO:0000313" key="3">
    <source>
        <dbReference type="Proteomes" id="UP001596547"/>
    </source>
</evidence>
<comment type="caution">
    <text evidence="2">The sequence shown here is derived from an EMBL/GenBank/DDBJ whole genome shotgun (WGS) entry which is preliminary data.</text>
</comment>
<keyword evidence="2" id="KW-0378">Hydrolase</keyword>
<dbReference type="RefSeq" id="WP_276305208.1">
    <property type="nucleotide sequence ID" value="NZ_CP119992.1"/>
</dbReference>
<feature type="domain" description="AB hydrolase-1" evidence="1">
    <location>
        <begin position="27"/>
        <end position="282"/>
    </location>
</feature>
<proteinExistence type="predicted"/>
<gene>
    <name evidence="2" type="ORF">ACFQPE_03225</name>
</gene>
<organism evidence="2 3">
    <name type="scientific">Halomarina halobia</name>
    <dbReference type="NCBI Taxonomy" id="3033386"/>
    <lineage>
        <taxon>Archaea</taxon>
        <taxon>Methanobacteriati</taxon>
        <taxon>Methanobacteriota</taxon>
        <taxon>Stenosarchaea group</taxon>
        <taxon>Halobacteria</taxon>
        <taxon>Halobacteriales</taxon>
        <taxon>Natronomonadaceae</taxon>
        <taxon>Halomarina</taxon>
    </lineage>
</organism>
<protein>
    <submittedName>
        <fullName evidence="2">Alpha/beta fold hydrolase</fullName>
    </submittedName>
</protein>
<dbReference type="Gene3D" id="3.40.50.1820">
    <property type="entry name" value="alpha/beta hydrolase"/>
    <property type="match status" value="1"/>
</dbReference>
<dbReference type="SUPFAM" id="SSF53474">
    <property type="entry name" value="alpha/beta-Hydrolases"/>
    <property type="match status" value="1"/>
</dbReference>
<accession>A0ABD6A6Q3</accession>
<dbReference type="GeneID" id="79314783"/>
<keyword evidence="3" id="KW-1185">Reference proteome</keyword>
<evidence type="ECO:0000313" key="2">
    <source>
        <dbReference type="EMBL" id="MFC7315807.1"/>
    </source>
</evidence>
<dbReference type="PRINTS" id="PR00412">
    <property type="entry name" value="EPOXHYDRLASE"/>
</dbReference>
<dbReference type="InterPro" id="IPR000639">
    <property type="entry name" value="Epox_hydrolase-like"/>
</dbReference>